<dbReference type="EC" id="2.3.3.9" evidence="4"/>
<dbReference type="GO" id="GO:0016787">
    <property type="term" value="F:hydrolase activity"/>
    <property type="evidence" value="ECO:0007669"/>
    <property type="project" value="UniProtKB-KW"/>
</dbReference>
<evidence type="ECO:0000256" key="3">
    <source>
        <dbReference type="ARBA" id="ARBA00011233"/>
    </source>
</evidence>
<evidence type="ECO:0000256" key="9">
    <source>
        <dbReference type="ARBA" id="ARBA00022946"/>
    </source>
</evidence>
<comment type="catalytic activity">
    <reaction evidence="15">
        <text>(3S)-citramalyl-CoA = pyruvate + acetyl-CoA</text>
        <dbReference type="Rhea" id="RHEA:22612"/>
        <dbReference type="ChEBI" id="CHEBI:15361"/>
        <dbReference type="ChEBI" id="CHEBI:57288"/>
        <dbReference type="ChEBI" id="CHEBI:58668"/>
        <dbReference type="EC" id="4.1.3.25"/>
    </reaction>
</comment>
<keyword evidence="5" id="KW-0808">Transferase</keyword>
<evidence type="ECO:0000256" key="5">
    <source>
        <dbReference type="ARBA" id="ARBA00022679"/>
    </source>
</evidence>
<keyword evidence="12" id="KW-0456">Lyase</keyword>
<evidence type="ECO:0000256" key="1">
    <source>
        <dbReference type="ARBA" id="ARBA00001946"/>
    </source>
</evidence>
<keyword evidence="6 24" id="KW-0479">Metal-binding</keyword>
<dbReference type="PANTHER" id="PTHR11105:SF0">
    <property type="entry name" value="CITRAMALYL-COA LYASE, MITOCHONDRIAL"/>
    <property type="match status" value="1"/>
</dbReference>
<keyword evidence="27" id="KW-1185">Reference proteome</keyword>
<comment type="subunit">
    <text evidence="3">Homotrimer.</text>
</comment>
<dbReference type="EC" id="3.1.2.30" evidence="18"/>
<evidence type="ECO:0000256" key="16">
    <source>
        <dbReference type="ARBA" id="ARBA00055540"/>
    </source>
</evidence>
<comment type="cofactor">
    <cofactor evidence="1">
        <name>Mg(2+)</name>
        <dbReference type="ChEBI" id="CHEBI:18420"/>
    </cofactor>
</comment>
<dbReference type="GO" id="GO:0004474">
    <property type="term" value="F:malate synthase activity"/>
    <property type="evidence" value="ECO:0007669"/>
    <property type="project" value="UniProtKB-EC"/>
</dbReference>
<evidence type="ECO:0000256" key="22">
    <source>
        <dbReference type="ARBA" id="ARBA00076788"/>
    </source>
</evidence>
<dbReference type="Proteomes" id="UP001154078">
    <property type="component" value="Chromosome 9"/>
</dbReference>
<reference evidence="26" key="1">
    <citation type="submission" date="2021-12" db="EMBL/GenBank/DDBJ databases">
        <authorList>
            <person name="King R."/>
        </authorList>
    </citation>
    <scope>NUCLEOTIDE SEQUENCE</scope>
</reference>
<evidence type="ECO:0000256" key="2">
    <source>
        <dbReference type="ARBA" id="ARBA00004173"/>
    </source>
</evidence>
<evidence type="ECO:0000256" key="13">
    <source>
        <dbReference type="ARBA" id="ARBA00047918"/>
    </source>
</evidence>
<evidence type="ECO:0000256" key="7">
    <source>
        <dbReference type="ARBA" id="ARBA00022801"/>
    </source>
</evidence>
<evidence type="ECO:0000256" key="19">
    <source>
        <dbReference type="ARBA" id="ARBA00066840"/>
    </source>
</evidence>
<evidence type="ECO:0000256" key="23">
    <source>
        <dbReference type="ARBA" id="ARBA00083020"/>
    </source>
</evidence>
<protein>
    <recommendedName>
        <fullName evidence="20">Citramalyl-CoA lyase, mitochondrial</fullName>
        <ecNumber evidence="4">2.3.3.9</ecNumber>
        <ecNumber evidence="18">3.1.2.30</ecNumber>
        <ecNumber evidence="19">4.1.3.25</ecNumber>
    </recommendedName>
    <alternativeName>
        <fullName evidence="22">(3S)-malyl-CoA thioesterase</fullName>
    </alternativeName>
    <alternativeName>
        <fullName evidence="23">Beta-methylmalate synthase</fullName>
    </alternativeName>
    <alternativeName>
        <fullName evidence="21">Malate synthase</fullName>
    </alternativeName>
</protein>
<evidence type="ECO:0000256" key="20">
    <source>
        <dbReference type="ARBA" id="ARBA00072098"/>
    </source>
</evidence>
<evidence type="ECO:0000256" key="17">
    <source>
        <dbReference type="ARBA" id="ARBA00061542"/>
    </source>
</evidence>
<keyword evidence="7" id="KW-0378">Hydrolase</keyword>
<evidence type="ECO:0000259" key="25">
    <source>
        <dbReference type="Pfam" id="PF03328"/>
    </source>
</evidence>
<feature type="binding site" evidence="24">
    <location>
        <position position="186"/>
    </location>
    <ligand>
        <name>Mg(2+)</name>
        <dbReference type="ChEBI" id="CHEBI:18420"/>
    </ligand>
</feature>
<dbReference type="GO" id="GO:0005739">
    <property type="term" value="C:mitochondrion"/>
    <property type="evidence" value="ECO:0007669"/>
    <property type="project" value="UniProtKB-SubCell"/>
</dbReference>
<gene>
    <name evidence="26" type="ORF">MELIAE_LOCUS12584</name>
</gene>
<dbReference type="EMBL" id="OV121140">
    <property type="protein sequence ID" value="CAH0563899.1"/>
    <property type="molecule type" value="Genomic_DNA"/>
</dbReference>
<evidence type="ECO:0000256" key="6">
    <source>
        <dbReference type="ARBA" id="ARBA00022723"/>
    </source>
</evidence>
<dbReference type="OrthoDB" id="1773at2759"/>
<dbReference type="EC" id="4.1.3.25" evidence="19"/>
<dbReference type="GO" id="GO:0106064">
    <property type="term" value="P:regulation of cobalamin metabolic process"/>
    <property type="evidence" value="ECO:0007669"/>
    <property type="project" value="TreeGrafter"/>
</dbReference>
<dbReference type="PANTHER" id="PTHR11105">
    <property type="entry name" value="CITRATE LYASE SUBUNIT BETA-RELATED"/>
    <property type="match status" value="1"/>
</dbReference>
<evidence type="ECO:0000256" key="11">
    <source>
        <dbReference type="ARBA" id="ARBA00023128"/>
    </source>
</evidence>
<dbReference type="SUPFAM" id="SSF51621">
    <property type="entry name" value="Phosphoenolpyruvate/pyruvate domain"/>
    <property type="match status" value="1"/>
</dbReference>
<dbReference type="GO" id="GO:0046872">
    <property type="term" value="F:metal ion binding"/>
    <property type="evidence" value="ECO:0007669"/>
    <property type="project" value="UniProtKB-KW"/>
</dbReference>
<dbReference type="GO" id="GO:0047777">
    <property type="term" value="F:(S)-citramalyl-CoA lyase activity"/>
    <property type="evidence" value="ECO:0007669"/>
    <property type="project" value="UniProtKB-EC"/>
</dbReference>
<evidence type="ECO:0000256" key="14">
    <source>
        <dbReference type="ARBA" id="ARBA00051623"/>
    </source>
</evidence>
<dbReference type="InterPro" id="IPR015813">
    <property type="entry name" value="Pyrv/PenolPyrv_kinase-like_dom"/>
</dbReference>
<proteinExistence type="inferred from homology"/>
<keyword evidence="8 24" id="KW-0460">Magnesium</keyword>
<dbReference type="PIRSF" id="PIRSF015582">
    <property type="entry name" value="Cit_lyase_B"/>
    <property type="match status" value="1"/>
</dbReference>
<evidence type="ECO:0000256" key="8">
    <source>
        <dbReference type="ARBA" id="ARBA00022842"/>
    </source>
</evidence>
<dbReference type="AlphaFoldDB" id="A0A9P0BII5"/>
<evidence type="ECO:0000256" key="18">
    <source>
        <dbReference type="ARBA" id="ARBA00066460"/>
    </source>
</evidence>
<comment type="subcellular location">
    <subcellularLocation>
        <location evidence="2">Mitochondrion</location>
    </subcellularLocation>
</comment>
<dbReference type="InterPro" id="IPR040442">
    <property type="entry name" value="Pyrv_kinase-like_dom_sf"/>
</dbReference>
<comment type="catalytic activity">
    <reaction evidence="14">
        <text>propanoyl-CoA + glyoxylate + H2O = 3-methylmalate + CoA + H(+)</text>
        <dbReference type="Rhea" id="RHEA:47628"/>
        <dbReference type="ChEBI" id="CHEBI:15377"/>
        <dbReference type="ChEBI" id="CHEBI:15378"/>
        <dbReference type="ChEBI" id="CHEBI:36655"/>
        <dbReference type="ChEBI" id="CHEBI:57287"/>
        <dbReference type="ChEBI" id="CHEBI:57392"/>
        <dbReference type="ChEBI" id="CHEBI:87810"/>
    </reaction>
</comment>
<sequence>MNSVFKQFLRLPSNFETFRRFYTPRRALLYVPGDDVKKITKTESLDVDCVAMDCEDGVAINKKDVARETIRGILDKGKPNKSRKYDWGVRANSIDSGLCEEDLKSLLTAKNLPDTVLLPKVQNCDEIKWFSDKVSSIISGNNSVNLIIYIETAMSFINLPSICKTAVDLSKNSKFRPCALVYGGDDFVASIGAIKTEENTETLYARQKLVLVAKAYNLQAIDMVYIKYKDLEGLKKQSEQGLHMGFTGKQVIHPGQVPVVQNAFLPTSSQVEWAQGLLKSFKEHQKTGKGAFTYRGSMIDMPTMKQAQNIIEIVNLAQK</sequence>
<evidence type="ECO:0000256" key="15">
    <source>
        <dbReference type="ARBA" id="ARBA00051672"/>
    </source>
</evidence>
<dbReference type="InterPro" id="IPR011206">
    <property type="entry name" value="Citrate_lyase_beta/mcl1/mcl2"/>
</dbReference>
<evidence type="ECO:0000256" key="24">
    <source>
        <dbReference type="PIRSR" id="PIRSR015582-2"/>
    </source>
</evidence>
<dbReference type="InterPro" id="IPR040186">
    <property type="entry name" value="Citramalyl-CoA_lyase"/>
</dbReference>
<keyword evidence="10" id="KW-0007">Acetylation</keyword>
<evidence type="ECO:0000256" key="12">
    <source>
        <dbReference type="ARBA" id="ARBA00023239"/>
    </source>
</evidence>
<evidence type="ECO:0000256" key="10">
    <source>
        <dbReference type="ARBA" id="ARBA00022990"/>
    </source>
</evidence>
<name>A0A9P0BII5_BRAAE</name>
<dbReference type="Pfam" id="PF03328">
    <property type="entry name" value="HpcH_HpaI"/>
    <property type="match status" value="1"/>
</dbReference>
<dbReference type="InterPro" id="IPR005000">
    <property type="entry name" value="Aldolase/citrate-lyase_domain"/>
</dbReference>
<comment type="catalytic activity">
    <reaction evidence="13">
        <text>glyoxylate + acetyl-CoA + H2O = (S)-malate + CoA + H(+)</text>
        <dbReference type="Rhea" id="RHEA:18181"/>
        <dbReference type="ChEBI" id="CHEBI:15377"/>
        <dbReference type="ChEBI" id="CHEBI:15378"/>
        <dbReference type="ChEBI" id="CHEBI:15589"/>
        <dbReference type="ChEBI" id="CHEBI:36655"/>
        <dbReference type="ChEBI" id="CHEBI:57287"/>
        <dbReference type="ChEBI" id="CHEBI:57288"/>
        <dbReference type="EC" id="2.3.3.9"/>
    </reaction>
</comment>
<accession>A0A9P0BII5</accession>
<evidence type="ECO:0000256" key="21">
    <source>
        <dbReference type="ARBA" id="ARBA00076231"/>
    </source>
</evidence>
<keyword evidence="11" id="KW-0496">Mitochondrion</keyword>
<dbReference type="FunFam" id="3.20.20.60:FF:000014">
    <property type="entry name" value="Citrate lyase subunit beta-like protein"/>
    <property type="match status" value="1"/>
</dbReference>
<organism evidence="26 27">
    <name type="scientific">Brassicogethes aeneus</name>
    <name type="common">Rape pollen beetle</name>
    <name type="synonym">Meligethes aeneus</name>
    <dbReference type="NCBI Taxonomy" id="1431903"/>
    <lineage>
        <taxon>Eukaryota</taxon>
        <taxon>Metazoa</taxon>
        <taxon>Ecdysozoa</taxon>
        <taxon>Arthropoda</taxon>
        <taxon>Hexapoda</taxon>
        <taxon>Insecta</taxon>
        <taxon>Pterygota</taxon>
        <taxon>Neoptera</taxon>
        <taxon>Endopterygota</taxon>
        <taxon>Coleoptera</taxon>
        <taxon>Polyphaga</taxon>
        <taxon>Cucujiformia</taxon>
        <taxon>Nitidulidae</taxon>
        <taxon>Meligethinae</taxon>
        <taxon>Brassicogethes</taxon>
    </lineage>
</organism>
<comment type="similarity">
    <text evidence="17">Belongs to the HpcH/HpaI aldolase family. Citrate lyase beta subunit-like subfamily.</text>
</comment>
<dbReference type="Gene3D" id="3.20.20.60">
    <property type="entry name" value="Phosphoenolpyruvate-binding domains"/>
    <property type="match status" value="1"/>
</dbReference>
<comment type="function">
    <text evidence="16">Mitochondrial citramalyl-CoA lyase indirectly involved in the vitamin B12 metabolism. Converts citramalyl-CoA into acetyl-CoA and pyruvate in the C5-dicarboxylate catabolism pathway. The C5-dicarboxylate catabolism pathway is required to detoxify itaconate, a vitamin B12-poisoning metabolite. Also acts as a malate synthase in vitro, converting glyoxylate and acetyl-CoA to malate. Also displays malyl-CoA thioesterase activity. Also acts as a beta-methylmalate synthase in vitro, by mediating conversion of glyoxylate and propionyl-CoA to beta-methylmalate. Also has very weak citramalate synthase activity in vitro.</text>
</comment>
<evidence type="ECO:0000313" key="26">
    <source>
        <dbReference type="EMBL" id="CAH0563899.1"/>
    </source>
</evidence>
<keyword evidence="9" id="KW-0809">Transit peptide</keyword>
<evidence type="ECO:0000313" key="27">
    <source>
        <dbReference type="Proteomes" id="UP001154078"/>
    </source>
</evidence>
<feature type="domain" description="HpcH/HpaI aldolase/citrate lyase" evidence="25">
    <location>
        <begin position="26"/>
        <end position="254"/>
    </location>
</feature>
<evidence type="ECO:0000256" key="4">
    <source>
        <dbReference type="ARBA" id="ARBA00012636"/>
    </source>
</evidence>